<evidence type="ECO:0000313" key="3">
    <source>
        <dbReference type="Proteomes" id="UP000048908"/>
    </source>
</evidence>
<dbReference type="Proteomes" id="UP000048908">
    <property type="component" value="Unassembled WGS sequence"/>
</dbReference>
<evidence type="ECO:0000313" key="2">
    <source>
        <dbReference type="EMBL" id="CTQ34698.1"/>
    </source>
</evidence>
<dbReference type="AlphaFoldDB" id="A0A0M6XV93"/>
<proteinExistence type="predicted"/>
<evidence type="ECO:0000256" key="1">
    <source>
        <dbReference type="SAM" id="MobiDB-lite"/>
    </source>
</evidence>
<name>A0A0M6XV93_9RHOB</name>
<organism evidence="2 3">
    <name type="scientific">Jannaschia rubra</name>
    <dbReference type="NCBI Taxonomy" id="282197"/>
    <lineage>
        <taxon>Bacteria</taxon>
        <taxon>Pseudomonadati</taxon>
        <taxon>Pseudomonadota</taxon>
        <taxon>Alphaproteobacteria</taxon>
        <taxon>Rhodobacterales</taxon>
        <taxon>Roseobacteraceae</taxon>
        <taxon>Jannaschia</taxon>
    </lineage>
</organism>
<reference evidence="2 3" key="1">
    <citation type="submission" date="2015-07" db="EMBL/GenBank/DDBJ databases">
        <authorList>
            <person name="Noorani M."/>
        </authorList>
    </citation>
    <scope>NUCLEOTIDE SEQUENCE [LARGE SCALE GENOMIC DNA]</scope>
    <source>
        <strain evidence="2 3">CECT 5088</strain>
    </source>
</reference>
<accession>A0A0M6XV93</accession>
<protein>
    <submittedName>
        <fullName evidence="2">Uncharacterized protein</fullName>
    </submittedName>
</protein>
<gene>
    <name evidence="2" type="ORF">JAN5088_03494</name>
</gene>
<dbReference type="RefSeq" id="WP_055684065.1">
    <property type="nucleotide sequence ID" value="NZ_CXPG01000024.1"/>
</dbReference>
<dbReference type="EMBL" id="CXPG01000024">
    <property type="protein sequence ID" value="CTQ34698.1"/>
    <property type="molecule type" value="Genomic_DNA"/>
</dbReference>
<keyword evidence="3" id="KW-1185">Reference proteome</keyword>
<sequence length="87" mass="9776">MDHDPDDLRSEEARLLAQLAKVRQAMTADEAEKAAVVGDAVLREAKADPVFRAKLHAVLEKQVKPRRHRELVGLQDEDGLDHRRTGD</sequence>
<feature type="region of interest" description="Disordered" evidence="1">
    <location>
        <begin position="66"/>
        <end position="87"/>
    </location>
</feature>
<dbReference type="STRING" id="282197.SAMN04488517_10940"/>